<organism evidence="3 4">
    <name type="scientific">Hansschlegelia zhihuaiae</name>
    <dbReference type="NCBI Taxonomy" id="405005"/>
    <lineage>
        <taxon>Bacteria</taxon>
        <taxon>Pseudomonadati</taxon>
        <taxon>Pseudomonadota</taxon>
        <taxon>Alphaproteobacteria</taxon>
        <taxon>Hyphomicrobiales</taxon>
        <taxon>Methylopilaceae</taxon>
        <taxon>Hansschlegelia</taxon>
    </lineage>
</organism>
<dbReference type="Pfam" id="PF04102">
    <property type="entry name" value="SlyX"/>
    <property type="match status" value="1"/>
</dbReference>
<evidence type="ECO:0000313" key="4">
    <source>
        <dbReference type="Proteomes" id="UP000289708"/>
    </source>
</evidence>
<dbReference type="OrthoDB" id="5422806at2"/>
<dbReference type="HAMAP" id="MF_00715">
    <property type="entry name" value="SlyX"/>
    <property type="match status" value="1"/>
</dbReference>
<comment type="similarity">
    <text evidence="1">Belongs to the SlyX family.</text>
</comment>
<sequence length="71" mass="7979">MTEEGDRLGDRVEALESRVAHQDRTIEALNEVVTAQWATIERLKREVEALGERMEEAVAGPGPVDRPPPHY</sequence>
<name>A0A4Q0MPG0_9HYPH</name>
<dbReference type="RefSeq" id="WP_128776019.1">
    <property type="nucleotide sequence ID" value="NZ_RYFI01000002.1"/>
</dbReference>
<keyword evidence="2" id="KW-0175">Coiled coil</keyword>
<evidence type="ECO:0000256" key="2">
    <source>
        <dbReference type="SAM" id="Coils"/>
    </source>
</evidence>
<comment type="caution">
    <text evidence="3">The sequence shown here is derived from an EMBL/GenBank/DDBJ whole genome shotgun (WGS) entry which is preliminary data.</text>
</comment>
<dbReference type="EMBL" id="RYFI01000002">
    <property type="protein sequence ID" value="RXF75029.1"/>
    <property type="molecule type" value="Genomic_DNA"/>
</dbReference>
<dbReference type="PANTHER" id="PTHR36508:SF1">
    <property type="entry name" value="PROTEIN SLYX"/>
    <property type="match status" value="1"/>
</dbReference>
<proteinExistence type="inferred from homology"/>
<dbReference type="PANTHER" id="PTHR36508">
    <property type="entry name" value="PROTEIN SLYX"/>
    <property type="match status" value="1"/>
</dbReference>
<reference evidence="3 4" key="1">
    <citation type="submission" date="2018-12" db="EMBL/GenBank/DDBJ databases">
        <title>bacterium Hansschlegelia zhihuaiae S113.</title>
        <authorList>
            <person name="He J."/>
        </authorList>
    </citation>
    <scope>NUCLEOTIDE SEQUENCE [LARGE SCALE GENOMIC DNA]</scope>
    <source>
        <strain evidence="3 4">S 113</strain>
    </source>
</reference>
<protein>
    <recommendedName>
        <fullName evidence="1">Protein SlyX homolog</fullName>
    </recommendedName>
</protein>
<evidence type="ECO:0000256" key="1">
    <source>
        <dbReference type="HAMAP-Rule" id="MF_00715"/>
    </source>
</evidence>
<accession>A0A4Q0MPG0</accession>
<dbReference type="AlphaFoldDB" id="A0A4Q0MPG0"/>
<keyword evidence="4" id="KW-1185">Reference proteome</keyword>
<dbReference type="Gene3D" id="1.20.5.300">
    <property type="match status" value="1"/>
</dbReference>
<dbReference type="Proteomes" id="UP000289708">
    <property type="component" value="Unassembled WGS sequence"/>
</dbReference>
<feature type="coiled-coil region" evidence="2">
    <location>
        <begin position="12"/>
        <end position="60"/>
    </location>
</feature>
<dbReference type="InterPro" id="IPR007236">
    <property type="entry name" value="SlyX"/>
</dbReference>
<evidence type="ECO:0000313" key="3">
    <source>
        <dbReference type="EMBL" id="RXF75029.1"/>
    </source>
</evidence>
<gene>
    <name evidence="1" type="primary">slyX</name>
    <name evidence="3" type="ORF">EK403_02975</name>
</gene>